<dbReference type="CDD" id="cd02970">
    <property type="entry name" value="PRX_like2"/>
    <property type="match status" value="1"/>
</dbReference>
<evidence type="ECO:0000313" key="2">
    <source>
        <dbReference type="EMBL" id="MBA0086496.1"/>
    </source>
</evidence>
<sequence length="170" mass="18767">MGDEIPVFSLPNTSGVSVSSTVLLEPGPLIITFYRGIWCPYCRSDLMALMNATFEVQSRGGSLAAIARETAPNSNRRFQQQHRVDFPILNDATAAVARSFGIGWTEAYLQSLYDQFVADRTGDSPEPSWIEPMQARYVVARDGTIAYVDINTDYRVAPELAAAMAALRRL</sequence>
<evidence type="ECO:0000313" key="3">
    <source>
        <dbReference type="Proteomes" id="UP000567293"/>
    </source>
</evidence>
<feature type="domain" description="Thioredoxin" evidence="1">
    <location>
        <begin position="1"/>
        <end position="170"/>
    </location>
</feature>
<dbReference type="Pfam" id="PF00578">
    <property type="entry name" value="AhpC-TSA"/>
    <property type="match status" value="1"/>
</dbReference>
<dbReference type="GO" id="GO:0016491">
    <property type="term" value="F:oxidoreductase activity"/>
    <property type="evidence" value="ECO:0007669"/>
    <property type="project" value="InterPro"/>
</dbReference>
<comment type="caution">
    <text evidence="2">The sequence shown here is derived from an EMBL/GenBank/DDBJ whole genome shotgun (WGS) entry which is preliminary data.</text>
</comment>
<dbReference type="InterPro" id="IPR000866">
    <property type="entry name" value="AhpC/TSA"/>
</dbReference>
<dbReference type="InterPro" id="IPR036249">
    <property type="entry name" value="Thioredoxin-like_sf"/>
</dbReference>
<proteinExistence type="predicted"/>
<gene>
    <name evidence="2" type="ORF">HRJ53_16065</name>
</gene>
<evidence type="ECO:0000259" key="1">
    <source>
        <dbReference type="PROSITE" id="PS51352"/>
    </source>
</evidence>
<dbReference type="PROSITE" id="PS51352">
    <property type="entry name" value="THIOREDOXIN_2"/>
    <property type="match status" value="1"/>
</dbReference>
<keyword evidence="3" id="KW-1185">Reference proteome</keyword>
<protein>
    <submittedName>
        <fullName evidence="2">AhpC/TSA family protein</fullName>
    </submittedName>
</protein>
<reference evidence="2" key="1">
    <citation type="submission" date="2020-06" db="EMBL/GenBank/DDBJ databases">
        <title>Legume-microbial interactions unlock mineral nutrients during tropical forest succession.</title>
        <authorList>
            <person name="Epihov D.Z."/>
        </authorList>
    </citation>
    <scope>NUCLEOTIDE SEQUENCE [LARGE SCALE GENOMIC DNA]</scope>
    <source>
        <strain evidence="2">Pan2503</strain>
    </source>
</reference>
<dbReference type="Proteomes" id="UP000567293">
    <property type="component" value="Unassembled WGS sequence"/>
</dbReference>
<dbReference type="AlphaFoldDB" id="A0A7V8NSB6"/>
<name>A0A7V8NSB6_9BACT</name>
<dbReference type="GO" id="GO:0016209">
    <property type="term" value="F:antioxidant activity"/>
    <property type="evidence" value="ECO:0007669"/>
    <property type="project" value="InterPro"/>
</dbReference>
<dbReference type="EMBL" id="JACDQQ010001541">
    <property type="protein sequence ID" value="MBA0086496.1"/>
    <property type="molecule type" value="Genomic_DNA"/>
</dbReference>
<accession>A0A7V8NSB6</accession>
<dbReference type="InterPro" id="IPR013766">
    <property type="entry name" value="Thioredoxin_domain"/>
</dbReference>
<organism evidence="2 3">
    <name type="scientific">Candidatus Acidiferrum panamense</name>
    <dbReference type="NCBI Taxonomy" id="2741543"/>
    <lineage>
        <taxon>Bacteria</taxon>
        <taxon>Pseudomonadati</taxon>
        <taxon>Acidobacteriota</taxon>
        <taxon>Terriglobia</taxon>
        <taxon>Candidatus Acidiferrales</taxon>
        <taxon>Candidatus Acidiferrum</taxon>
    </lineage>
</organism>
<dbReference type="Gene3D" id="3.40.30.10">
    <property type="entry name" value="Glutaredoxin"/>
    <property type="match status" value="1"/>
</dbReference>
<dbReference type="SUPFAM" id="SSF52833">
    <property type="entry name" value="Thioredoxin-like"/>
    <property type="match status" value="1"/>
</dbReference>